<sequence>MVSLKSLIHFISWNCPIVEEVEISKLEHDPSSKSTCASISEEDLEELMTSIKKDPCLKPILEDIEIGGPTVMMRYLNDPEVLHKLAQAMGFGVLGDNVSAVEDHNASNADAKDCTAK</sequence>
<dbReference type="Proteomes" id="UP001202328">
    <property type="component" value="Unassembled WGS sequence"/>
</dbReference>
<dbReference type="AlphaFoldDB" id="A0AAD4XAA9"/>
<comment type="caution">
    <text evidence="1">The sequence shown here is derived from an EMBL/GenBank/DDBJ whole genome shotgun (WGS) entry which is preliminary data.</text>
</comment>
<accession>A0AAD4XAA9</accession>
<protein>
    <submittedName>
        <fullName evidence="1">Uncharacterized protein</fullName>
    </submittedName>
</protein>
<reference evidence="1" key="1">
    <citation type="submission" date="2022-04" db="EMBL/GenBank/DDBJ databases">
        <title>A functionally conserved STORR gene fusion in Papaver species that diverged 16.8 million years ago.</title>
        <authorList>
            <person name="Catania T."/>
        </authorList>
    </citation>
    <scope>NUCLEOTIDE SEQUENCE</scope>
    <source>
        <strain evidence="1">S-188037</strain>
    </source>
</reference>
<name>A0AAD4XAA9_9MAGN</name>
<organism evidence="1 2">
    <name type="scientific">Papaver atlanticum</name>
    <dbReference type="NCBI Taxonomy" id="357466"/>
    <lineage>
        <taxon>Eukaryota</taxon>
        <taxon>Viridiplantae</taxon>
        <taxon>Streptophyta</taxon>
        <taxon>Embryophyta</taxon>
        <taxon>Tracheophyta</taxon>
        <taxon>Spermatophyta</taxon>
        <taxon>Magnoliopsida</taxon>
        <taxon>Ranunculales</taxon>
        <taxon>Papaveraceae</taxon>
        <taxon>Papaveroideae</taxon>
        <taxon>Papaver</taxon>
    </lineage>
</organism>
<evidence type="ECO:0000313" key="2">
    <source>
        <dbReference type="Proteomes" id="UP001202328"/>
    </source>
</evidence>
<keyword evidence="2" id="KW-1185">Reference proteome</keyword>
<gene>
    <name evidence="1" type="ORF">MKW98_009846</name>
</gene>
<proteinExistence type="predicted"/>
<evidence type="ECO:0000313" key="1">
    <source>
        <dbReference type="EMBL" id="KAI3870006.1"/>
    </source>
</evidence>
<dbReference type="EMBL" id="JAJJMB010013217">
    <property type="protein sequence ID" value="KAI3870006.1"/>
    <property type="molecule type" value="Genomic_DNA"/>
</dbReference>